<dbReference type="EMBL" id="ATCN01000787">
    <property type="protein sequence ID" value="EPR78435.1"/>
    <property type="molecule type" value="Genomic_DNA"/>
</dbReference>
<keyword evidence="2" id="KW-1185">Reference proteome</keyword>
<evidence type="ECO:0000313" key="1">
    <source>
        <dbReference type="EMBL" id="EPR78435.1"/>
    </source>
</evidence>
<proteinExistence type="predicted"/>
<dbReference type="Proteomes" id="UP000014978">
    <property type="component" value="Unassembled WGS sequence"/>
</dbReference>
<reference evidence="2" key="1">
    <citation type="journal article" date="2013" name="PLoS Genet.">
        <title>The genome of Spraguea lophii and the basis of host-microsporidian interactions.</title>
        <authorList>
            <person name="Campbell S.E."/>
            <person name="Williams T.A."/>
            <person name="Yousuf A."/>
            <person name="Soanes D.M."/>
            <person name="Paszkiewicz K.H."/>
            <person name="Williams B.A.P."/>
        </authorList>
    </citation>
    <scope>NUCLEOTIDE SEQUENCE [LARGE SCALE GENOMIC DNA]</scope>
    <source>
        <strain evidence="2">42_110</strain>
    </source>
</reference>
<organism evidence="1 2">
    <name type="scientific">Spraguea lophii (strain 42_110)</name>
    <name type="common">Microsporidian parasite</name>
    <dbReference type="NCBI Taxonomy" id="1358809"/>
    <lineage>
        <taxon>Eukaryota</taxon>
        <taxon>Fungi</taxon>
        <taxon>Fungi incertae sedis</taxon>
        <taxon>Microsporidia</taxon>
        <taxon>Spragueidae</taxon>
        <taxon>Spraguea</taxon>
    </lineage>
</organism>
<accession>S7W6J4</accession>
<feature type="non-terminal residue" evidence="1">
    <location>
        <position position="136"/>
    </location>
</feature>
<dbReference type="AlphaFoldDB" id="S7W6J4"/>
<dbReference type="VEuPathDB" id="MicrosporidiaDB:SLOPH_1159"/>
<protein>
    <submittedName>
        <fullName evidence="1">Uncharacterized protein</fullName>
    </submittedName>
</protein>
<dbReference type="InParanoid" id="S7W6J4"/>
<sequence>MIKEQLKIIQENKNTTDLRPTSIITLVDIDDKDEIEVYYELIELINNCNNNSKIDNNDNDTDITTNNNNTNTTNIISNNKDNIITDNNVIDILNNQYFYKYINTSTFNRSLLSSIEEISFNKEFKIFLKSLIIYNK</sequence>
<dbReference type="HOGENOM" id="CLU_1876771_0_0_1"/>
<comment type="caution">
    <text evidence="1">The sequence shown here is derived from an EMBL/GenBank/DDBJ whole genome shotgun (WGS) entry which is preliminary data.</text>
</comment>
<evidence type="ECO:0000313" key="2">
    <source>
        <dbReference type="Proteomes" id="UP000014978"/>
    </source>
</evidence>
<name>S7W6J4_SPRLO</name>
<gene>
    <name evidence="1" type="ORF">SLOPH_1159</name>
</gene>